<feature type="compositionally biased region" description="Polar residues" evidence="6">
    <location>
        <begin position="229"/>
        <end position="245"/>
    </location>
</feature>
<dbReference type="AlphaFoldDB" id="M5FYD9"/>
<dbReference type="Proteomes" id="UP000030653">
    <property type="component" value="Unassembled WGS sequence"/>
</dbReference>
<dbReference type="STRING" id="1858805.M5FYD9"/>
<proteinExistence type="predicted"/>
<keyword evidence="3" id="KW-0333">Golgi apparatus</keyword>
<keyword evidence="5" id="KW-0862">Zinc</keyword>
<feature type="region of interest" description="Disordered" evidence="6">
    <location>
        <begin position="224"/>
        <end position="273"/>
    </location>
</feature>
<evidence type="ECO:0000256" key="5">
    <source>
        <dbReference type="PIRSR" id="PIRSR607583-1"/>
    </source>
</evidence>
<feature type="compositionally biased region" description="Polar residues" evidence="6">
    <location>
        <begin position="264"/>
        <end position="273"/>
    </location>
</feature>
<evidence type="ECO:0000313" key="8">
    <source>
        <dbReference type="EMBL" id="EJT98566.1"/>
    </source>
</evidence>
<evidence type="ECO:0000256" key="4">
    <source>
        <dbReference type="ARBA" id="ARBA00023136"/>
    </source>
</evidence>
<evidence type="ECO:0000259" key="7">
    <source>
        <dbReference type="PROSITE" id="PS51865"/>
    </source>
</evidence>
<evidence type="ECO:0000256" key="3">
    <source>
        <dbReference type="ARBA" id="ARBA00023034"/>
    </source>
</evidence>
<dbReference type="GO" id="GO:0000139">
    <property type="term" value="C:Golgi membrane"/>
    <property type="evidence" value="ECO:0007669"/>
    <property type="project" value="UniProtKB-SubCell"/>
</dbReference>
<dbReference type="Gene3D" id="2.30.42.10">
    <property type="match status" value="2"/>
</dbReference>
<dbReference type="PANTHER" id="PTHR12893:SF0">
    <property type="entry name" value="GRASP65"/>
    <property type="match status" value="1"/>
</dbReference>
<keyword evidence="9" id="KW-1185">Reference proteome</keyword>
<reference evidence="8 9" key="1">
    <citation type="journal article" date="2012" name="Science">
        <title>The Paleozoic origin of enzymatic lignin decomposition reconstructed from 31 fungal genomes.</title>
        <authorList>
            <person name="Floudas D."/>
            <person name="Binder M."/>
            <person name="Riley R."/>
            <person name="Barry K."/>
            <person name="Blanchette R.A."/>
            <person name="Henrissat B."/>
            <person name="Martinez A.T."/>
            <person name="Otillar R."/>
            <person name="Spatafora J.W."/>
            <person name="Yadav J.S."/>
            <person name="Aerts A."/>
            <person name="Benoit I."/>
            <person name="Boyd A."/>
            <person name="Carlson A."/>
            <person name="Copeland A."/>
            <person name="Coutinho P.M."/>
            <person name="de Vries R.P."/>
            <person name="Ferreira P."/>
            <person name="Findley K."/>
            <person name="Foster B."/>
            <person name="Gaskell J."/>
            <person name="Glotzer D."/>
            <person name="Gorecki P."/>
            <person name="Heitman J."/>
            <person name="Hesse C."/>
            <person name="Hori C."/>
            <person name="Igarashi K."/>
            <person name="Jurgens J.A."/>
            <person name="Kallen N."/>
            <person name="Kersten P."/>
            <person name="Kohler A."/>
            <person name="Kuees U."/>
            <person name="Kumar T.K.A."/>
            <person name="Kuo A."/>
            <person name="LaButti K."/>
            <person name="Larrondo L.F."/>
            <person name="Lindquist E."/>
            <person name="Ling A."/>
            <person name="Lombard V."/>
            <person name="Lucas S."/>
            <person name="Lundell T."/>
            <person name="Martin R."/>
            <person name="McLaughlin D.J."/>
            <person name="Morgenstern I."/>
            <person name="Morin E."/>
            <person name="Murat C."/>
            <person name="Nagy L.G."/>
            <person name="Nolan M."/>
            <person name="Ohm R.A."/>
            <person name="Patyshakuliyeva A."/>
            <person name="Rokas A."/>
            <person name="Ruiz-Duenas F.J."/>
            <person name="Sabat G."/>
            <person name="Salamov A."/>
            <person name="Samejima M."/>
            <person name="Schmutz J."/>
            <person name="Slot J.C."/>
            <person name="St John F."/>
            <person name="Stenlid J."/>
            <person name="Sun H."/>
            <person name="Sun S."/>
            <person name="Syed K."/>
            <person name="Tsang A."/>
            <person name="Wiebenga A."/>
            <person name="Young D."/>
            <person name="Pisabarro A."/>
            <person name="Eastwood D.C."/>
            <person name="Martin F."/>
            <person name="Cullen D."/>
            <person name="Grigoriev I.V."/>
            <person name="Hibbett D.S."/>
        </authorList>
    </citation>
    <scope>NUCLEOTIDE SEQUENCE [LARGE SCALE GENOMIC DNA]</scope>
    <source>
        <strain evidence="8 9">DJM-731 SS1</strain>
    </source>
</reference>
<feature type="domain" description="PDZ GRASP-type" evidence="7">
    <location>
        <begin position="125"/>
        <end position="214"/>
    </location>
</feature>
<dbReference type="RefSeq" id="XP_040625464.1">
    <property type="nucleotide sequence ID" value="XM_040773590.1"/>
</dbReference>
<organism evidence="8 9">
    <name type="scientific">Dacryopinax primogenitus (strain DJM 731)</name>
    <name type="common">Brown rot fungus</name>
    <dbReference type="NCBI Taxonomy" id="1858805"/>
    <lineage>
        <taxon>Eukaryota</taxon>
        <taxon>Fungi</taxon>
        <taxon>Dikarya</taxon>
        <taxon>Basidiomycota</taxon>
        <taxon>Agaricomycotina</taxon>
        <taxon>Dacrymycetes</taxon>
        <taxon>Dacrymycetales</taxon>
        <taxon>Dacrymycetaceae</taxon>
        <taxon>Dacryopinax</taxon>
    </lineage>
</organism>
<comment type="subcellular location">
    <subcellularLocation>
        <location evidence="1">Golgi apparatus membrane</location>
    </subcellularLocation>
</comment>
<dbReference type="InterPro" id="IPR024958">
    <property type="entry name" value="GRASP_PDZ"/>
</dbReference>
<keyword evidence="4" id="KW-0472">Membrane</keyword>
<keyword evidence="2" id="KW-0677">Repeat</keyword>
<dbReference type="PANTHER" id="PTHR12893">
    <property type="entry name" value="GOLGI REASSEMBLY STACKING PROTEIN GRASP"/>
    <property type="match status" value="1"/>
</dbReference>
<dbReference type="GeneID" id="63688652"/>
<dbReference type="Pfam" id="PF04495">
    <property type="entry name" value="GRASP55_65"/>
    <property type="match status" value="2"/>
</dbReference>
<evidence type="ECO:0000256" key="6">
    <source>
        <dbReference type="SAM" id="MobiDB-lite"/>
    </source>
</evidence>
<dbReference type="GO" id="GO:0007030">
    <property type="term" value="P:Golgi organization"/>
    <property type="evidence" value="ECO:0007669"/>
    <property type="project" value="TreeGrafter"/>
</dbReference>
<dbReference type="EMBL" id="JH795872">
    <property type="protein sequence ID" value="EJT98566.1"/>
    <property type="molecule type" value="Genomic_DNA"/>
</dbReference>
<evidence type="ECO:0000256" key="1">
    <source>
        <dbReference type="ARBA" id="ARBA00004394"/>
    </source>
</evidence>
<dbReference type="SUPFAM" id="SSF50156">
    <property type="entry name" value="PDZ domain-like"/>
    <property type="match status" value="1"/>
</dbReference>
<protein>
    <recommendedName>
        <fullName evidence="7">PDZ GRASP-type domain-containing protein</fullName>
    </recommendedName>
</protein>
<dbReference type="OMA" id="FERAGEN"/>
<dbReference type="GO" id="GO:0046872">
    <property type="term" value="F:metal ion binding"/>
    <property type="evidence" value="ECO:0007669"/>
    <property type="project" value="UniProtKB-KW"/>
</dbReference>
<dbReference type="FunFam" id="2.30.42.10:FF:000026">
    <property type="entry name" value="Golgi reassembly stacking protein 2"/>
    <property type="match status" value="1"/>
</dbReference>
<sequence>MGAGQSSSSQLPTALHVLRVSPGSPAALAHIEPFFDYIVGLVGAGVSDQSLEPDNLGRIVDQYEGRTLSLRVYSAKTKSSRLVSLTPSRVWALAQTSDGFDDPNAQPSLLGLSLRLCDPTHALENVWHILEVMEGSPAESAGLVPYGDWIVGWSGGVLGAESDFYDLVEAHVEKPLRVYVYSYDFDSMREVVLIPNRQWGGEGLLGCGVGYGLLHRIPQVEPHVDASSAGPTTFPAPQSRPSTTIYEEDERGDDTFVPGEVPWSPSSQVRATA</sequence>
<dbReference type="InterPro" id="IPR036034">
    <property type="entry name" value="PDZ_sf"/>
</dbReference>
<evidence type="ECO:0000256" key="2">
    <source>
        <dbReference type="ARBA" id="ARBA00022737"/>
    </source>
</evidence>
<dbReference type="OrthoDB" id="3318at2759"/>
<dbReference type="HOGENOM" id="CLU_025095_2_0_1"/>
<accession>M5FYD9</accession>
<dbReference type="InterPro" id="IPR007583">
    <property type="entry name" value="GRASP55_65"/>
</dbReference>
<keyword evidence="5" id="KW-0479">Metal-binding</keyword>
<name>M5FYD9_DACPD</name>
<feature type="domain" description="PDZ GRASP-type" evidence="7">
    <location>
        <begin position="13"/>
        <end position="119"/>
    </location>
</feature>
<feature type="binding site" evidence="5">
    <location>
        <position position="117"/>
    </location>
    <ligand>
        <name>Zn(2+)</name>
        <dbReference type="ChEBI" id="CHEBI:29105"/>
    </ligand>
</feature>
<gene>
    <name evidence="8" type="ORF">DACRYDRAFT_24192</name>
</gene>
<evidence type="ECO:0000313" key="9">
    <source>
        <dbReference type="Proteomes" id="UP000030653"/>
    </source>
</evidence>
<feature type="binding site" evidence="5">
    <location>
        <position position="16"/>
    </location>
    <ligand>
        <name>Zn(2+)</name>
        <dbReference type="ChEBI" id="CHEBI:29105"/>
    </ligand>
</feature>
<dbReference type="PROSITE" id="PS51865">
    <property type="entry name" value="PDZ_GRASP"/>
    <property type="match status" value="2"/>
</dbReference>